<evidence type="ECO:0000256" key="2">
    <source>
        <dbReference type="ARBA" id="ARBA00007577"/>
    </source>
</evidence>
<keyword evidence="3" id="KW-0813">Transport</keyword>
<dbReference type="EMBL" id="JAEPQZ010000002">
    <property type="protein sequence ID" value="KAG2184510.1"/>
    <property type="molecule type" value="Genomic_DNA"/>
</dbReference>
<evidence type="ECO:0000256" key="10">
    <source>
        <dbReference type="SAM" id="Phobius"/>
    </source>
</evidence>
<dbReference type="InterPro" id="IPR003439">
    <property type="entry name" value="ABC_transporter-like_ATP-bd"/>
</dbReference>
<evidence type="ECO:0000259" key="12">
    <source>
        <dbReference type="PROSITE" id="PS50929"/>
    </source>
</evidence>
<keyword evidence="8 10" id="KW-1133">Transmembrane helix</keyword>
<keyword evidence="14" id="KW-1185">Reference proteome</keyword>
<comment type="caution">
    <text evidence="13">The sequence shown here is derived from an EMBL/GenBank/DDBJ whole genome shotgun (WGS) entry which is preliminary data.</text>
</comment>
<dbReference type="GO" id="GO:0016887">
    <property type="term" value="F:ATP hydrolysis activity"/>
    <property type="evidence" value="ECO:0007669"/>
    <property type="project" value="InterPro"/>
</dbReference>
<keyword evidence="7" id="KW-0067">ATP-binding</keyword>
<dbReference type="Pfam" id="PF00664">
    <property type="entry name" value="ABC_membrane"/>
    <property type="match status" value="1"/>
</dbReference>
<keyword evidence="5" id="KW-0677">Repeat</keyword>
<protein>
    <submittedName>
        <fullName evidence="13">Uncharacterized protein</fullName>
    </submittedName>
</protein>
<feature type="transmembrane region" description="Helical" evidence="10">
    <location>
        <begin position="123"/>
        <end position="142"/>
    </location>
</feature>
<dbReference type="Gene3D" id="1.20.1560.10">
    <property type="entry name" value="ABC transporter type 1, transmembrane domain"/>
    <property type="match status" value="1"/>
</dbReference>
<proteinExistence type="inferred from homology"/>
<dbReference type="GO" id="GO:0005743">
    <property type="term" value="C:mitochondrial inner membrane"/>
    <property type="evidence" value="ECO:0007669"/>
    <property type="project" value="TreeGrafter"/>
</dbReference>
<evidence type="ECO:0000256" key="7">
    <source>
        <dbReference type="ARBA" id="ARBA00022840"/>
    </source>
</evidence>
<dbReference type="CDD" id="cd18577">
    <property type="entry name" value="ABC_6TM_Pgp_ABCB1_D1_like"/>
    <property type="match status" value="1"/>
</dbReference>
<dbReference type="GO" id="GO:0090374">
    <property type="term" value="P:oligopeptide export from mitochondrion"/>
    <property type="evidence" value="ECO:0007669"/>
    <property type="project" value="TreeGrafter"/>
</dbReference>
<dbReference type="InterPro" id="IPR039421">
    <property type="entry name" value="Type_1_exporter"/>
</dbReference>
<feature type="non-terminal residue" evidence="13">
    <location>
        <position position="1"/>
    </location>
</feature>
<dbReference type="Pfam" id="PF00005">
    <property type="entry name" value="ABC_tran"/>
    <property type="match status" value="1"/>
</dbReference>
<dbReference type="InterPro" id="IPR036640">
    <property type="entry name" value="ABC1_TM_sf"/>
</dbReference>
<dbReference type="SUPFAM" id="SSF90123">
    <property type="entry name" value="ABC transporter transmembrane region"/>
    <property type="match status" value="1"/>
</dbReference>
<evidence type="ECO:0000259" key="11">
    <source>
        <dbReference type="PROSITE" id="PS50893"/>
    </source>
</evidence>
<accession>A0A8H7Q2U6</accession>
<keyword evidence="4 10" id="KW-0812">Transmembrane</keyword>
<feature type="domain" description="ABC transmembrane type-1" evidence="12">
    <location>
        <begin position="1"/>
        <end position="285"/>
    </location>
</feature>
<name>A0A8H7Q2U6_MORIS</name>
<dbReference type="PANTHER" id="PTHR43394:SF11">
    <property type="entry name" value="ATP-BINDING CASSETTE TRANSPORTER"/>
    <property type="match status" value="1"/>
</dbReference>
<dbReference type="Gene3D" id="3.40.50.300">
    <property type="entry name" value="P-loop containing nucleotide triphosphate hydrolases"/>
    <property type="match status" value="1"/>
</dbReference>
<feature type="transmembrane region" description="Helical" evidence="10">
    <location>
        <begin position="50"/>
        <end position="72"/>
    </location>
</feature>
<feature type="transmembrane region" description="Helical" evidence="10">
    <location>
        <begin position="225"/>
        <end position="248"/>
    </location>
</feature>
<evidence type="ECO:0000256" key="1">
    <source>
        <dbReference type="ARBA" id="ARBA00004141"/>
    </source>
</evidence>
<dbReference type="GO" id="GO:0005524">
    <property type="term" value="F:ATP binding"/>
    <property type="evidence" value="ECO:0007669"/>
    <property type="project" value="UniProtKB-KW"/>
</dbReference>
<dbReference type="InterPro" id="IPR011527">
    <property type="entry name" value="ABC1_TM_dom"/>
</dbReference>
<dbReference type="PROSITE" id="PS50893">
    <property type="entry name" value="ABC_TRANSPORTER_2"/>
    <property type="match status" value="1"/>
</dbReference>
<keyword evidence="9 10" id="KW-0472">Membrane</keyword>
<evidence type="ECO:0000313" key="13">
    <source>
        <dbReference type="EMBL" id="KAG2184510.1"/>
    </source>
</evidence>
<dbReference type="PROSITE" id="PS00211">
    <property type="entry name" value="ABC_TRANSPORTER_1"/>
    <property type="match status" value="1"/>
</dbReference>
<dbReference type="AlphaFoldDB" id="A0A8H7Q2U6"/>
<dbReference type="FunFam" id="3.40.50.300:FF:000251">
    <property type="entry name" value="ABC transporter B family member 19"/>
    <property type="match status" value="1"/>
</dbReference>
<dbReference type="InterPro" id="IPR027417">
    <property type="entry name" value="P-loop_NTPase"/>
</dbReference>
<gene>
    <name evidence="13" type="ORF">INT43_000419</name>
</gene>
<dbReference type="InterPro" id="IPR003593">
    <property type="entry name" value="AAA+_ATPase"/>
</dbReference>
<feature type="domain" description="ABC transporter" evidence="11">
    <location>
        <begin position="316"/>
        <end position="562"/>
    </location>
</feature>
<comment type="subcellular location">
    <subcellularLocation>
        <location evidence="1">Membrane</location>
        <topology evidence="1">Multi-pass membrane protein</topology>
    </subcellularLocation>
</comment>
<evidence type="ECO:0000256" key="6">
    <source>
        <dbReference type="ARBA" id="ARBA00022741"/>
    </source>
</evidence>
<keyword evidence="6" id="KW-0547">Nucleotide-binding</keyword>
<dbReference type="SMART" id="SM00382">
    <property type="entry name" value="AAA"/>
    <property type="match status" value="1"/>
</dbReference>
<feature type="non-terminal residue" evidence="13">
    <location>
        <position position="604"/>
    </location>
</feature>
<dbReference type="GO" id="GO:0015421">
    <property type="term" value="F:ABC-type oligopeptide transporter activity"/>
    <property type="evidence" value="ECO:0007669"/>
    <property type="project" value="TreeGrafter"/>
</dbReference>
<evidence type="ECO:0000256" key="3">
    <source>
        <dbReference type="ARBA" id="ARBA00022448"/>
    </source>
</evidence>
<reference evidence="13" key="1">
    <citation type="submission" date="2020-12" db="EMBL/GenBank/DDBJ databases">
        <title>Metabolic potential, ecology and presence of endohyphal bacteria is reflected in genomic diversity of Mucoromycotina.</title>
        <authorList>
            <person name="Muszewska A."/>
            <person name="Okrasinska A."/>
            <person name="Steczkiewicz K."/>
            <person name="Drgas O."/>
            <person name="Orlowska M."/>
            <person name="Perlinska-Lenart U."/>
            <person name="Aleksandrzak-Piekarczyk T."/>
            <person name="Szatraj K."/>
            <person name="Zielenkiewicz U."/>
            <person name="Pilsyk S."/>
            <person name="Malc E."/>
            <person name="Mieczkowski P."/>
            <person name="Kruszewska J.S."/>
            <person name="Biernat P."/>
            <person name="Pawlowska J."/>
        </authorList>
    </citation>
    <scope>NUCLEOTIDE SEQUENCE</scope>
    <source>
        <strain evidence="13">WA0000067209</strain>
    </source>
</reference>
<evidence type="ECO:0000256" key="4">
    <source>
        <dbReference type="ARBA" id="ARBA00022692"/>
    </source>
</evidence>
<dbReference type="CDD" id="cd03249">
    <property type="entry name" value="ABC_MTABC3_MDL1_MDL2"/>
    <property type="match status" value="1"/>
</dbReference>
<dbReference type="PROSITE" id="PS50929">
    <property type="entry name" value="ABC_TM1F"/>
    <property type="match status" value="1"/>
</dbReference>
<evidence type="ECO:0000256" key="5">
    <source>
        <dbReference type="ARBA" id="ARBA00022737"/>
    </source>
</evidence>
<dbReference type="PANTHER" id="PTHR43394">
    <property type="entry name" value="ATP-DEPENDENT PERMEASE MDL1, MITOCHONDRIAL"/>
    <property type="match status" value="1"/>
</dbReference>
<sequence length="604" mass="65545">GGVPLPLIGVVFGELINDFSSQFRTIEDIKRLSPEQIASFKQAIHTEVLYLIYIAIGYFIVTYVYTVCWSTLGERLTRQIRIHYLAAVLDQEIAYFETVGSGEVSNRITGDTQTIQNGTSEKVGLCLQSASYFISAFIVGFVKNAKLTGIMFSVVPAIFIVITGASRYIAKNTEKASASQSDASTFSQDALTNIRVSQAFSLQERLGKTLNEFLEKAFEYGCRKALWAALMLGSIFWVAYSANALAFWEGGRIILSDQAGNVGAGSFVVGQISPFLQTFSLAAGAGIKLFATIDRKSQISTTDLKQHTIPNFQGDIELEGVRFAYPSSSGQEVLKGVNMKFSTGKTTAIVGVSGSGKSTIVSLLERFYDPTGGTIYFDKCSTKEVNLTWLRSQIGLVTQMPTLFNTTILENIAYGYTQLNSTQEISTEKLKGLCIQAAQQANAHDFVSQLPNGYNTKVGEGGIAVSGGQKQRIALARAIISDPKVLILDEATSALDAASEAIVQEALDRAAAERTTIVIAHKLSTIKNADNILVMADGVVLEEGTHNQLMSRHGAYHSMVQSQQHIQQDNAEKDIEPLVLEGSISEKISLNSNEKISCSETIIS</sequence>
<dbReference type="OrthoDB" id="6500128at2759"/>
<dbReference type="Proteomes" id="UP000654370">
    <property type="component" value="Unassembled WGS sequence"/>
</dbReference>
<dbReference type="InterPro" id="IPR017871">
    <property type="entry name" value="ABC_transporter-like_CS"/>
</dbReference>
<comment type="similarity">
    <text evidence="2">Belongs to the ABC transporter superfamily. ABCB family. Multidrug resistance exporter (TC 3.A.1.201) subfamily.</text>
</comment>
<organism evidence="13 14">
    <name type="scientific">Mortierella isabellina</name>
    <name type="common">Filamentous fungus</name>
    <name type="synonym">Umbelopsis isabellina</name>
    <dbReference type="NCBI Taxonomy" id="91625"/>
    <lineage>
        <taxon>Eukaryota</taxon>
        <taxon>Fungi</taxon>
        <taxon>Fungi incertae sedis</taxon>
        <taxon>Mucoromycota</taxon>
        <taxon>Mucoromycotina</taxon>
        <taxon>Umbelopsidomycetes</taxon>
        <taxon>Umbelopsidales</taxon>
        <taxon>Umbelopsidaceae</taxon>
        <taxon>Umbelopsis</taxon>
    </lineage>
</organism>
<feature type="transmembrane region" description="Helical" evidence="10">
    <location>
        <begin position="148"/>
        <end position="170"/>
    </location>
</feature>
<evidence type="ECO:0000313" key="14">
    <source>
        <dbReference type="Proteomes" id="UP000654370"/>
    </source>
</evidence>
<evidence type="ECO:0000256" key="9">
    <source>
        <dbReference type="ARBA" id="ARBA00023136"/>
    </source>
</evidence>
<dbReference type="SUPFAM" id="SSF52540">
    <property type="entry name" value="P-loop containing nucleoside triphosphate hydrolases"/>
    <property type="match status" value="1"/>
</dbReference>
<evidence type="ECO:0000256" key="8">
    <source>
        <dbReference type="ARBA" id="ARBA00022989"/>
    </source>
</evidence>